<dbReference type="InterPro" id="IPR010699">
    <property type="entry name" value="DUF1275"/>
</dbReference>
<evidence type="ECO:0000313" key="3">
    <source>
        <dbReference type="Proteomes" id="UP000638732"/>
    </source>
</evidence>
<feature type="transmembrane region" description="Helical" evidence="1">
    <location>
        <begin position="211"/>
        <end position="228"/>
    </location>
</feature>
<keyword evidence="1" id="KW-0472">Membrane</keyword>
<name>A0A965ZH75_9SPHI</name>
<feature type="transmembrane region" description="Helical" evidence="1">
    <location>
        <begin position="184"/>
        <end position="205"/>
    </location>
</feature>
<reference evidence="2" key="1">
    <citation type="submission" date="2020-01" db="EMBL/GenBank/DDBJ databases">
        <authorList>
            <person name="Seo Y.L."/>
        </authorList>
    </citation>
    <scope>NUCLEOTIDE SEQUENCE</scope>
    <source>
        <strain evidence="2">R11</strain>
    </source>
</reference>
<reference evidence="2" key="2">
    <citation type="submission" date="2020-10" db="EMBL/GenBank/DDBJ databases">
        <title>Mucilaginibacter sp. nov., isolated from soil.</title>
        <authorList>
            <person name="Jeon C.O."/>
        </authorList>
    </citation>
    <scope>NUCLEOTIDE SEQUENCE</scope>
    <source>
        <strain evidence="2">R11</strain>
    </source>
</reference>
<dbReference type="AlphaFoldDB" id="A0A965ZH75"/>
<dbReference type="Pfam" id="PF06912">
    <property type="entry name" value="DUF1275"/>
    <property type="match status" value="1"/>
</dbReference>
<feature type="transmembrane region" description="Helical" evidence="1">
    <location>
        <begin position="21"/>
        <end position="43"/>
    </location>
</feature>
<comment type="caution">
    <text evidence="2">The sequence shown here is derived from an EMBL/GenBank/DDBJ whole genome shotgun (WGS) entry which is preliminary data.</text>
</comment>
<dbReference type="EMBL" id="WWEO01000043">
    <property type="protein sequence ID" value="NCD70655.1"/>
    <property type="molecule type" value="Genomic_DNA"/>
</dbReference>
<proteinExistence type="predicted"/>
<dbReference type="RefSeq" id="WP_166586616.1">
    <property type="nucleotide sequence ID" value="NZ_WWEO01000043.1"/>
</dbReference>
<keyword evidence="3" id="KW-1185">Reference proteome</keyword>
<keyword evidence="1" id="KW-0812">Transmembrane</keyword>
<feature type="transmembrane region" description="Helical" evidence="1">
    <location>
        <begin position="95"/>
        <end position="114"/>
    </location>
</feature>
<evidence type="ECO:0000256" key="1">
    <source>
        <dbReference type="SAM" id="Phobius"/>
    </source>
</evidence>
<feature type="transmembrane region" description="Helical" evidence="1">
    <location>
        <begin position="63"/>
        <end position="83"/>
    </location>
</feature>
<dbReference type="PANTHER" id="PTHR37314:SF4">
    <property type="entry name" value="UPF0700 TRANSMEMBRANE PROTEIN YOAK"/>
    <property type="match status" value="1"/>
</dbReference>
<keyword evidence="1" id="KW-1133">Transmembrane helix</keyword>
<accession>A0A965ZH75</accession>
<evidence type="ECO:0000313" key="2">
    <source>
        <dbReference type="EMBL" id="NCD70655.1"/>
    </source>
</evidence>
<gene>
    <name evidence="2" type="ORF">GSY63_14905</name>
</gene>
<dbReference type="Proteomes" id="UP000638732">
    <property type="component" value="Unassembled WGS sequence"/>
</dbReference>
<protein>
    <submittedName>
        <fullName evidence="2">DUF1275 domain-containing protein</fullName>
    </submittedName>
</protein>
<feature type="transmembrane region" description="Helical" evidence="1">
    <location>
        <begin position="126"/>
        <end position="150"/>
    </location>
</feature>
<dbReference type="PANTHER" id="PTHR37314">
    <property type="entry name" value="SLR0142 PROTEIN"/>
    <property type="match status" value="1"/>
</dbReference>
<organism evidence="2 3">
    <name type="scientific">Mucilaginibacter agri</name>
    <dbReference type="NCBI Taxonomy" id="2695265"/>
    <lineage>
        <taxon>Bacteria</taxon>
        <taxon>Pseudomonadati</taxon>
        <taxon>Bacteroidota</taxon>
        <taxon>Sphingobacteriia</taxon>
        <taxon>Sphingobacteriales</taxon>
        <taxon>Sphingobacteriaceae</taxon>
        <taxon>Mucilaginibacter</taxon>
    </lineage>
</organism>
<sequence length="249" mass="28324">MLRQTKDDRTLRENLMLASSTAFVSGVINVAGMVAFLAFTSNITGHVANLANNFVQRNFREVAVFMLWLLMFFLGAFTANFIIRSLEHKSIYRAHATPVILEIVILLTVAVYGHHFYDEDQLERELIIGALLFAIGLQNSLVSIISGGLIKSSHLTGLFTDLGGEVSEWLHPRTGKNPVVKNKILIRITILTFYFIGGVFGGFFFDRYDYLIFYFIPLILLTILYYDLRPIALHRLDRLLWGTNKRKTS</sequence>